<evidence type="ECO:0000313" key="2">
    <source>
        <dbReference type="Proteomes" id="UP000002357"/>
    </source>
</evidence>
<sequence length="130" mass="13928">MTRRRCGATVELPHELVFAPDGPLYQAHQDSWVFCILDPHASGHHYALLETLEGSALWTVWLDDALYLASLPDCGHLGPTPDVPSCCFFAGHGGGHSWKIAPQPSVGSRSGGVPPPEPLILGLPDVIGNR</sequence>
<dbReference type="EMBL" id="CM000913">
    <property type="protein sequence ID" value="EFG07897.1"/>
    <property type="molecule type" value="Genomic_DNA"/>
</dbReference>
<dbReference type="OrthoDB" id="4311272at2"/>
<proteinExistence type="predicted"/>
<reference evidence="1 2" key="1">
    <citation type="journal article" date="2010" name="Genome Biol. Evol.">
        <title>The sequence of a 1.8-mb bacterial linear plasmid reveals a rich evolutionary reservoir of secondary metabolic pathways.</title>
        <authorList>
            <person name="Medema M.H."/>
            <person name="Trefzer A."/>
            <person name="Kovalchuk A."/>
            <person name="van den Berg M."/>
            <person name="Mueller U."/>
            <person name="Heijne W."/>
            <person name="Wu L."/>
            <person name="Alam M.T."/>
            <person name="Ronning C.M."/>
            <person name="Nierman W.C."/>
            <person name="Bovenberg R.A.L."/>
            <person name="Breitling R."/>
            <person name="Takano E."/>
        </authorList>
    </citation>
    <scope>NUCLEOTIDE SEQUENCE [LARGE SCALE GENOMIC DNA]</scope>
    <source>
        <strain evidence="2">ATCC 27064 / DSM 738 / JCM 4710 / NBRC 13307 / NCIMB 12785 / NRRL 3585 / VKM Ac-602</strain>
    </source>
</reference>
<dbReference type="AlphaFoldDB" id="B5GWJ5"/>
<accession>B5GWJ5</accession>
<keyword evidence="2" id="KW-1185">Reference proteome</keyword>
<gene>
    <name evidence="1" type="ORF">SCLAV_2824</name>
</gene>
<dbReference type="RefSeq" id="WP_003956246.1">
    <property type="nucleotide sequence ID" value="NZ_CM000913.1"/>
</dbReference>
<dbReference type="KEGG" id="sclf:BB341_14420"/>
<protein>
    <submittedName>
        <fullName evidence="1">Uncharacterized protein</fullName>
    </submittedName>
</protein>
<organism evidence="1 2">
    <name type="scientific">Streptomyces clavuligerus</name>
    <dbReference type="NCBI Taxonomy" id="1901"/>
    <lineage>
        <taxon>Bacteria</taxon>
        <taxon>Bacillati</taxon>
        <taxon>Actinomycetota</taxon>
        <taxon>Actinomycetes</taxon>
        <taxon>Kitasatosporales</taxon>
        <taxon>Streptomycetaceae</taxon>
        <taxon>Streptomyces</taxon>
    </lineage>
</organism>
<dbReference type="GeneID" id="93730631"/>
<evidence type="ECO:0000313" key="1">
    <source>
        <dbReference type="EMBL" id="EFG07897.1"/>
    </source>
</evidence>
<name>B5GWJ5_STRCL</name>
<dbReference type="Proteomes" id="UP000002357">
    <property type="component" value="Chromosome"/>
</dbReference>